<proteinExistence type="predicted"/>
<dbReference type="EMBL" id="JANBPY010002968">
    <property type="protein sequence ID" value="KAJ1953121.1"/>
    <property type="molecule type" value="Genomic_DNA"/>
</dbReference>
<dbReference type="GO" id="GO:0016887">
    <property type="term" value="F:ATP hydrolysis activity"/>
    <property type="evidence" value="ECO:0007669"/>
    <property type="project" value="InterPro"/>
</dbReference>
<evidence type="ECO:0000256" key="1">
    <source>
        <dbReference type="ARBA" id="ARBA00022448"/>
    </source>
</evidence>
<feature type="domain" description="ABC transporter" evidence="4">
    <location>
        <begin position="76"/>
        <end position="157"/>
    </location>
</feature>
<dbReference type="SUPFAM" id="SSF52540">
    <property type="entry name" value="P-loop containing nucleoside triphosphate hydrolases"/>
    <property type="match status" value="1"/>
</dbReference>
<dbReference type="GO" id="GO:0005319">
    <property type="term" value="F:lipid transporter activity"/>
    <property type="evidence" value="ECO:0007669"/>
    <property type="project" value="TreeGrafter"/>
</dbReference>
<keyword evidence="2" id="KW-0677">Repeat</keyword>
<reference evidence="5" key="1">
    <citation type="submission" date="2022-07" db="EMBL/GenBank/DDBJ databases">
        <title>Phylogenomic reconstructions and comparative analyses of Kickxellomycotina fungi.</title>
        <authorList>
            <person name="Reynolds N.K."/>
            <person name="Stajich J.E."/>
            <person name="Barry K."/>
            <person name="Grigoriev I.V."/>
            <person name="Crous P."/>
            <person name="Smith M.E."/>
        </authorList>
    </citation>
    <scope>NUCLEOTIDE SEQUENCE</scope>
    <source>
        <strain evidence="5">RSA 1196</strain>
    </source>
</reference>
<accession>A0A9W8AIH7</accession>
<evidence type="ECO:0000313" key="5">
    <source>
        <dbReference type="EMBL" id="KAJ1953121.1"/>
    </source>
</evidence>
<evidence type="ECO:0000256" key="3">
    <source>
        <dbReference type="SAM" id="MobiDB-lite"/>
    </source>
</evidence>
<dbReference type="OrthoDB" id="6593433at2759"/>
<evidence type="ECO:0000259" key="4">
    <source>
        <dbReference type="Pfam" id="PF00005"/>
    </source>
</evidence>
<gene>
    <name evidence="5" type="ORF">IWQ62_006070</name>
</gene>
<dbReference type="AlphaFoldDB" id="A0A9W8AIH7"/>
<dbReference type="PANTHER" id="PTHR19229:SF36">
    <property type="entry name" value="ATP-BINDING CASSETTE SUB-FAMILY A MEMBER 2"/>
    <property type="match status" value="1"/>
</dbReference>
<dbReference type="InterPro" id="IPR026082">
    <property type="entry name" value="ABCA"/>
</dbReference>
<dbReference type="InterPro" id="IPR027417">
    <property type="entry name" value="P-loop_NTPase"/>
</dbReference>
<keyword evidence="1" id="KW-0813">Transport</keyword>
<dbReference type="Proteomes" id="UP001150925">
    <property type="component" value="Unassembled WGS sequence"/>
</dbReference>
<feature type="non-terminal residue" evidence="5">
    <location>
        <position position="159"/>
    </location>
</feature>
<dbReference type="Gene3D" id="3.40.50.300">
    <property type="entry name" value="P-loop containing nucleotide triphosphate hydrolases"/>
    <property type="match status" value="1"/>
</dbReference>
<evidence type="ECO:0000256" key="2">
    <source>
        <dbReference type="ARBA" id="ARBA00022737"/>
    </source>
</evidence>
<dbReference type="InterPro" id="IPR003439">
    <property type="entry name" value="ABC_transporter-like_ATP-bd"/>
</dbReference>
<comment type="caution">
    <text evidence="5">The sequence shown here is derived from an EMBL/GenBank/DDBJ whole genome shotgun (WGS) entry which is preliminary data.</text>
</comment>
<dbReference type="GO" id="GO:0005524">
    <property type="term" value="F:ATP binding"/>
    <property type="evidence" value="ECO:0007669"/>
    <property type="project" value="InterPro"/>
</dbReference>
<evidence type="ECO:0000313" key="6">
    <source>
        <dbReference type="Proteomes" id="UP001150925"/>
    </source>
</evidence>
<dbReference type="GO" id="GO:0016020">
    <property type="term" value="C:membrane"/>
    <property type="evidence" value="ECO:0007669"/>
    <property type="project" value="InterPro"/>
</dbReference>
<organism evidence="5 6">
    <name type="scientific">Dispira parvispora</name>
    <dbReference type="NCBI Taxonomy" id="1520584"/>
    <lineage>
        <taxon>Eukaryota</taxon>
        <taxon>Fungi</taxon>
        <taxon>Fungi incertae sedis</taxon>
        <taxon>Zoopagomycota</taxon>
        <taxon>Kickxellomycotina</taxon>
        <taxon>Dimargaritomycetes</taxon>
        <taxon>Dimargaritales</taxon>
        <taxon>Dimargaritaceae</taxon>
        <taxon>Dispira</taxon>
    </lineage>
</organism>
<name>A0A9W8AIH7_9FUNG</name>
<dbReference type="PANTHER" id="PTHR19229">
    <property type="entry name" value="ATP-BINDING CASSETTE TRANSPORTER SUBFAMILY A ABCA"/>
    <property type="match status" value="1"/>
</dbReference>
<dbReference type="GO" id="GO:0140359">
    <property type="term" value="F:ABC-type transporter activity"/>
    <property type="evidence" value="ECO:0007669"/>
    <property type="project" value="InterPro"/>
</dbReference>
<protein>
    <recommendedName>
        <fullName evidence="4">ABC transporter domain-containing protein</fullName>
    </recommendedName>
</protein>
<sequence>MSTASHGEYQSSTALENPMIEKSCQLTASHRSQPVVSMKGLYKEFKRRKTKNKEPTDDNDMAPRMTSDGKHILAVNNLCLDFHGGEITGLLGHNGAGKSTAVSILSTLILPTRGQVNTMGFRLPNAGENQAASYGTLKELQSFISLCPQDNIFMEHLTG</sequence>
<dbReference type="Pfam" id="PF00005">
    <property type="entry name" value="ABC_tran"/>
    <property type="match status" value="1"/>
</dbReference>
<feature type="region of interest" description="Disordered" evidence="3">
    <location>
        <begin position="45"/>
        <end position="65"/>
    </location>
</feature>
<keyword evidence="6" id="KW-1185">Reference proteome</keyword>